<evidence type="ECO:0000313" key="2">
    <source>
        <dbReference type="Proteomes" id="UP000182584"/>
    </source>
</evidence>
<sequence length="159" mass="18741">MYKYDEFPEELKEKEREAWEGIPWKNDIASISFLQHKEDSNDLLMIVVPVQGRKKVLSLDPRKEDARINFSVVLTLANTFCPEAMKKYYPKSEEELEQSVYCAIECLKKTFGFGAISKELLEKGYEYTEYRRKYVESIAERREDGSIYRHKILHGVSLE</sequence>
<reference evidence="1 2" key="1">
    <citation type="submission" date="2016-10" db="EMBL/GenBank/DDBJ databases">
        <authorList>
            <person name="de Groot N.N."/>
        </authorList>
    </citation>
    <scope>NUCLEOTIDE SEQUENCE [LARGE SCALE GENOMIC DNA]</scope>
    <source>
        <strain evidence="1 2">AR40</strain>
    </source>
</reference>
<dbReference type="EMBL" id="FOGJ01000016">
    <property type="protein sequence ID" value="SES00196.1"/>
    <property type="molecule type" value="Genomic_DNA"/>
</dbReference>
<organism evidence="1 2">
    <name type="scientific">Butyrivibrio fibrisolvens</name>
    <dbReference type="NCBI Taxonomy" id="831"/>
    <lineage>
        <taxon>Bacteria</taxon>
        <taxon>Bacillati</taxon>
        <taxon>Bacillota</taxon>
        <taxon>Clostridia</taxon>
        <taxon>Lachnospirales</taxon>
        <taxon>Lachnospiraceae</taxon>
        <taxon>Butyrivibrio</taxon>
    </lineage>
</organism>
<evidence type="ECO:0000313" key="1">
    <source>
        <dbReference type="EMBL" id="SES00196.1"/>
    </source>
</evidence>
<proteinExistence type="predicted"/>
<name>A0A1H9TSZ2_BUTFI</name>
<protein>
    <submittedName>
        <fullName evidence="1">Uncharacterized protein</fullName>
    </submittedName>
</protein>
<dbReference type="Proteomes" id="UP000182584">
    <property type="component" value="Unassembled WGS sequence"/>
</dbReference>
<dbReference type="AlphaFoldDB" id="A0A1H9TSZ2"/>
<gene>
    <name evidence="1" type="ORF">SAMN04487884_1161</name>
</gene>
<dbReference type="RefSeq" id="WP_074756705.1">
    <property type="nucleotide sequence ID" value="NZ_FOGJ01000016.1"/>
</dbReference>
<accession>A0A1H9TSZ2</accession>